<dbReference type="OrthoDB" id="202840at2759"/>
<keyword evidence="3" id="KW-1185">Reference proteome</keyword>
<dbReference type="CDD" id="cd00570">
    <property type="entry name" value="GST_N_family"/>
    <property type="match status" value="1"/>
</dbReference>
<accession>A0A9P7YNI0</accession>
<dbReference type="Pfam" id="PF13417">
    <property type="entry name" value="GST_N_3"/>
    <property type="match status" value="1"/>
</dbReference>
<dbReference type="InterPro" id="IPR050983">
    <property type="entry name" value="GST_Omega/HSP26"/>
</dbReference>
<dbReference type="PROSITE" id="PS51354">
    <property type="entry name" value="GLUTAREDOXIN_2"/>
    <property type="match status" value="1"/>
</dbReference>
<feature type="domain" description="GST N-terminal" evidence="1">
    <location>
        <begin position="4"/>
        <end position="83"/>
    </location>
</feature>
<protein>
    <submittedName>
        <fullName evidence="2">Glutathione S-transferase</fullName>
    </submittedName>
</protein>
<dbReference type="SFLD" id="SFLDG00358">
    <property type="entry name" value="Main_(cytGST)"/>
    <property type="match status" value="1"/>
</dbReference>
<evidence type="ECO:0000259" key="1">
    <source>
        <dbReference type="PROSITE" id="PS50404"/>
    </source>
</evidence>
<dbReference type="EMBL" id="MU251399">
    <property type="protein sequence ID" value="KAG9236797.1"/>
    <property type="molecule type" value="Genomic_DNA"/>
</dbReference>
<reference evidence="2" key="1">
    <citation type="journal article" date="2021" name="IMA Fungus">
        <title>Genomic characterization of three marine fungi, including Emericellopsis atlantica sp. nov. with signatures of a generalist lifestyle and marine biomass degradation.</title>
        <authorList>
            <person name="Hagestad O.C."/>
            <person name="Hou L."/>
            <person name="Andersen J.H."/>
            <person name="Hansen E.H."/>
            <person name="Altermark B."/>
            <person name="Li C."/>
            <person name="Kuhnert E."/>
            <person name="Cox R.J."/>
            <person name="Crous P.W."/>
            <person name="Spatafora J.W."/>
            <person name="Lail K."/>
            <person name="Amirebrahimi M."/>
            <person name="Lipzen A."/>
            <person name="Pangilinan J."/>
            <person name="Andreopoulos W."/>
            <person name="Hayes R.D."/>
            <person name="Ng V."/>
            <person name="Grigoriev I.V."/>
            <person name="Jackson S.A."/>
            <person name="Sutton T.D.S."/>
            <person name="Dobson A.D.W."/>
            <person name="Rama T."/>
        </authorList>
    </citation>
    <scope>NUCLEOTIDE SEQUENCE</scope>
    <source>
        <strain evidence="2">TRa018bII</strain>
    </source>
</reference>
<evidence type="ECO:0000313" key="2">
    <source>
        <dbReference type="EMBL" id="KAG9236797.1"/>
    </source>
</evidence>
<evidence type="ECO:0000313" key="3">
    <source>
        <dbReference type="Proteomes" id="UP000824998"/>
    </source>
</evidence>
<proteinExistence type="predicted"/>
<dbReference type="PANTHER" id="PTHR43968:SF8">
    <property type="entry name" value="S-TRANSFERASE, PUTATIVE (AFU_ORTHOLOGUE AFUA_2G00590)-RELATED"/>
    <property type="match status" value="1"/>
</dbReference>
<dbReference type="Gene3D" id="3.40.30.10">
    <property type="entry name" value="Glutaredoxin"/>
    <property type="match status" value="1"/>
</dbReference>
<dbReference type="PROSITE" id="PS50404">
    <property type="entry name" value="GST_NTER"/>
    <property type="match status" value="1"/>
</dbReference>
<dbReference type="SFLD" id="SFLDS00019">
    <property type="entry name" value="Glutathione_Transferase_(cytos"/>
    <property type="match status" value="1"/>
</dbReference>
<dbReference type="SUPFAM" id="SSF52833">
    <property type="entry name" value="Thioredoxin-like"/>
    <property type="match status" value="1"/>
</dbReference>
<comment type="caution">
    <text evidence="2">The sequence shown here is derived from an EMBL/GenBank/DDBJ whole genome shotgun (WGS) entry which is preliminary data.</text>
</comment>
<dbReference type="InterPro" id="IPR004045">
    <property type="entry name" value="Glutathione_S-Trfase_N"/>
</dbReference>
<sequence length="168" mass="18591">MAAPKITLYTSYSCPWAHRAQVVLRELNLDFETVIIDLSVPRSAEYLAVNPRGLVPALAYNGEILTESSVISQFLVDAHPSHLEKTSSEPGGAFQRAKINFFVDTYFSKVHGLTFVAWRAEKGPEKDEAAKKVVDAIVKDIEPLLKVCLFLNPIHCEHTSHASEAVIS</sequence>
<dbReference type="InterPro" id="IPR040079">
    <property type="entry name" value="Glutathione_S-Trfase"/>
</dbReference>
<dbReference type="InterPro" id="IPR036249">
    <property type="entry name" value="Thioredoxin-like_sf"/>
</dbReference>
<dbReference type="GO" id="GO:0005737">
    <property type="term" value="C:cytoplasm"/>
    <property type="evidence" value="ECO:0007669"/>
    <property type="project" value="TreeGrafter"/>
</dbReference>
<dbReference type="Gene3D" id="1.20.1050.10">
    <property type="match status" value="1"/>
</dbReference>
<dbReference type="AlphaFoldDB" id="A0A9P7YNI0"/>
<dbReference type="Proteomes" id="UP000824998">
    <property type="component" value="Unassembled WGS sequence"/>
</dbReference>
<name>A0A9P7YNI0_9HELO</name>
<dbReference type="PANTHER" id="PTHR43968">
    <property type="match status" value="1"/>
</dbReference>
<gene>
    <name evidence="2" type="ORF">BJ875DRAFT_203836</name>
</gene>
<organism evidence="2 3">
    <name type="scientific">Amylocarpus encephaloides</name>
    <dbReference type="NCBI Taxonomy" id="45428"/>
    <lineage>
        <taxon>Eukaryota</taxon>
        <taxon>Fungi</taxon>
        <taxon>Dikarya</taxon>
        <taxon>Ascomycota</taxon>
        <taxon>Pezizomycotina</taxon>
        <taxon>Leotiomycetes</taxon>
        <taxon>Helotiales</taxon>
        <taxon>Helotiales incertae sedis</taxon>
        <taxon>Amylocarpus</taxon>
    </lineage>
</organism>